<name>A0ABT7J1F2_9ACTN</name>
<protein>
    <recommendedName>
        <fullName evidence="3">Deoxyxylulose-5-phosphate synthase</fullName>
    </recommendedName>
</protein>
<dbReference type="Proteomes" id="UP001241926">
    <property type="component" value="Unassembled WGS sequence"/>
</dbReference>
<proteinExistence type="predicted"/>
<dbReference type="EMBL" id="JASJUS010000017">
    <property type="protein sequence ID" value="MDL2078620.1"/>
    <property type="molecule type" value="Genomic_DNA"/>
</dbReference>
<comment type="caution">
    <text evidence="1">The sequence shown here is derived from an EMBL/GenBank/DDBJ whole genome shotgun (WGS) entry which is preliminary data.</text>
</comment>
<accession>A0ABT7J1F2</accession>
<reference evidence="1 2" key="1">
    <citation type="submission" date="2023-05" db="EMBL/GenBank/DDBJ databases">
        <title>Streptomyces fuscus sp. nov., a brown-black pigment producing actinomyces isolated from dry sand of Sea duck farm.</title>
        <authorList>
            <person name="Xie J."/>
            <person name="Shen N."/>
        </authorList>
    </citation>
    <scope>NUCLEOTIDE SEQUENCE [LARGE SCALE GENOMIC DNA]</scope>
    <source>
        <strain evidence="1 2">GXMU-J15</strain>
    </source>
</reference>
<keyword evidence="2" id="KW-1185">Reference proteome</keyword>
<sequence length="135" mass="15592">MSPAPARFHDPGATRYDFRDSILVRCPRCARLARFEHARVICRSCGRCGPAANGTWPALWLRTGTRHGELWAYNLEHLDLIRRFVAADLRERDPWYEHGRKMTVVARLPAWVKLAKNRAEVLRVIDRMRASVVAD</sequence>
<dbReference type="RefSeq" id="WP_285433913.1">
    <property type="nucleotide sequence ID" value="NZ_JASJUS010000017.1"/>
</dbReference>
<organism evidence="1 2">
    <name type="scientific">Streptomyces fuscus</name>
    <dbReference type="NCBI Taxonomy" id="3048495"/>
    <lineage>
        <taxon>Bacteria</taxon>
        <taxon>Bacillati</taxon>
        <taxon>Actinomycetota</taxon>
        <taxon>Actinomycetes</taxon>
        <taxon>Kitasatosporales</taxon>
        <taxon>Streptomycetaceae</taxon>
        <taxon>Streptomyces</taxon>
    </lineage>
</organism>
<evidence type="ECO:0000313" key="2">
    <source>
        <dbReference type="Proteomes" id="UP001241926"/>
    </source>
</evidence>
<evidence type="ECO:0008006" key="3">
    <source>
        <dbReference type="Google" id="ProtNLM"/>
    </source>
</evidence>
<gene>
    <name evidence="1" type="ORF">QNN03_19480</name>
</gene>
<evidence type="ECO:0000313" key="1">
    <source>
        <dbReference type="EMBL" id="MDL2078620.1"/>
    </source>
</evidence>